<dbReference type="InterPro" id="IPR013520">
    <property type="entry name" value="Ribonucl_H"/>
</dbReference>
<evidence type="ECO:0000256" key="7">
    <source>
        <dbReference type="SAM" id="MobiDB-lite"/>
    </source>
</evidence>
<evidence type="ECO:0000256" key="1">
    <source>
        <dbReference type="ARBA" id="ARBA00004123"/>
    </source>
</evidence>
<feature type="compositionally biased region" description="Basic and acidic residues" evidence="7">
    <location>
        <begin position="512"/>
        <end position="577"/>
    </location>
</feature>
<evidence type="ECO:0000256" key="4">
    <source>
        <dbReference type="ARBA" id="ARBA00022801"/>
    </source>
</evidence>
<dbReference type="InterPro" id="IPR036397">
    <property type="entry name" value="RNaseH_sf"/>
</dbReference>
<keyword evidence="10" id="KW-1185">Reference proteome</keyword>
<dbReference type="EMBL" id="CM010717">
    <property type="protein sequence ID" value="RZC54937.1"/>
    <property type="molecule type" value="Genomic_DNA"/>
</dbReference>
<dbReference type="GO" id="GO:0005634">
    <property type="term" value="C:nucleus"/>
    <property type="evidence" value="ECO:0007669"/>
    <property type="project" value="UniProtKB-SubCell"/>
</dbReference>
<dbReference type="PANTHER" id="PTHR12801:SF115">
    <property type="entry name" value="FI18136P1-RELATED"/>
    <property type="match status" value="1"/>
</dbReference>
<evidence type="ECO:0000256" key="2">
    <source>
        <dbReference type="ARBA" id="ARBA00006357"/>
    </source>
</evidence>
<dbReference type="CDD" id="cd06145">
    <property type="entry name" value="REX1_like"/>
    <property type="match status" value="1"/>
</dbReference>
<proteinExistence type="inferred from homology"/>
<feature type="region of interest" description="Disordered" evidence="7">
    <location>
        <begin position="499"/>
        <end position="577"/>
    </location>
</feature>
<dbReference type="InterPro" id="IPR047021">
    <property type="entry name" value="REXO1/3/4-like"/>
</dbReference>
<dbReference type="InterPro" id="IPR034922">
    <property type="entry name" value="REX1-like_exo"/>
</dbReference>
<keyword evidence="5" id="KW-0269">Exonuclease</keyword>
<name>A0A4Y7J2B5_PAPSO</name>
<dbReference type="SUPFAM" id="SSF53098">
    <property type="entry name" value="Ribonuclease H-like"/>
    <property type="match status" value="1"/>
</dbReference>
<evidence type="ECO:0000313" key="10">
    <source>
        <dbReference type="Proteomes" id="UP000316621"/>
    </source>
</evidence>
<sequence>MEKIRKILALAEKEVLIDIVKNVQKRKMKGAKGEWKEFLVEYDSQLGDSLLDPNKRPPACLVAFLNTFTKEQDLEKLASLTFEHPEYPKCFSFPSYDEDWVMTKIGKVSKAIKSTRMLSVDCEMVLCEDKTESLVQVCVVNRNLEVKLNELVKLDKPVLDYRTQIHGINAKDLERATCSLEDIQKSMKKLLSDGVVLIGHSLDKDLKALKVDHSRVIDTSLIFKYPEGHTHKRPSLNHLCKASSKVQTTLENDIIDLLVLTYPTFDCLRVQCFTHQVQVCNHQTWSDQLLLNNEACLVFETILDYEVTVLGYDLRESGAPHNCLADAQAAMKLVLAKLENKFDVVIPLKIKEVLESDGVIPLKRKKVLESDGVVPLKTKDVLESDGFVPMKSKDVFEIESVELFFHEVPIAVPQKQLRRLFPEDSTVKLQASLTGDAYNSSAVFKDSMEACNAFESFKGEEGKDSSGVPQKLISLDIKYGKRAGSVSFYVHKVLKKVSSDKNPADEGSIQFEETKEQNKKPIKNSDQRDQVKEIQRLKKDLSDRSPADKRSIQVEETKDQNKKQKKHSDQCDHDEEIQRLKKEIKGRESELTKAHNIMADLIKKRGL</sequence>
<dbReference type="PANTHER" id="PTHR12801">
    <property type="entry name" value="RNA EXONUCLEASE REXO1 / RECO3 FAMILY MEMBER-RELATED"/>
    <property type="match status" value="1"/>
</dbReference>
<evidence type="ECO:0000256" key="6">
    <source>
        <dbReference type="ARBA" id="ARBA00023242"/>
    </source>
</evidence>
<dbReference type="STRING" id="3469.A0A4Y7J2B5"/>
<dbReference type="AlphaFoldDB" id="A0A4Y7J2B5"/>
<dbReference type="GO" id="GO:0003676">
    <property type="term" value="F:nucleic acid binding"/>
    <property type="evidence" value="ECO:0007669"/>
    <property type="project" value="InterPro"/>
</dbReference>
<dbReference type="OMA" id="VFQSCEN"/>
<comment type="similarity">
    <text evidence="2">Belongs to the REXO1/REXO3 family.</text>
</comment>
<dbReference type="Gene3D" id="3.30.420.10">
    <property type="entry name" value="Ribonuclease H-like superfamily/Ribonuclease H"/>
    <property type="match status" value="1"/>
</dbReference>
<evidence type="ECO:0000313" key="9">
    <source>
        <dbReference type="EMBL" id="RZC54937.1"/>
    </source>
</evidence>
<feature type="domain" description="Exonuclease" evidence="8">
    <location>
        <begin position="116"/>
        <end position="343"/>
    </location>
</feature>
<comment type="subcellular location">
    <subcellularLocation>
        <location evidence="1">Nucleus</location>
    </subcellularLocation>
</comment>
<keyword evidence="6" id="KW-0539">Nucleus</keyword>
<evidence type="ECO:0000259" key="8">
    <source>
        <dbReference type="SMART" id="SM00479"/>
    </source>
</evidence>
<reference evidence="9 10" key="1">
    <citation type="journal article" date="2018" name="Science">
        <title>The opium poppy genome and morphinan production.</title>
        <authorList>
            <person name="Guo L."/>
            <person name="Winzer T."/>
            <person name="Yang X."/>
            <person name="Li Y."/>
            <person name="Ning Z."/>
            <person name="He Z."/>
            <person name="Teodor R."/>
            <person name="Lu Y."/>
            <person name="Bowser T.A."/>
            <person name="Graham I.A."/>
            <person name="Ye K."/>
        </authorList>
    </citation>
    <scope>NUCLEOTIDE SEQUENCE [LARGE SCALE GENOMIC DNA]</scope>
    <source>
        <strain evidence="10">cv. HN1</strain>
        <tissue evidence="9">Leaves</tissue>
    </source>
</reference>
<organism evidence="9 10">
    <name type="scientific">Papaver somniferum</name>
    <name type="common">Opium poppy</name>
    <dbReference type="NCBI Taxonomy" id="3469"/>
    <lineage>
        <taxon>Eukaryota</taxon>
        <taxon>Viridiplantae</taxon>
        <taxon>Streptophyta</taxon>
        <taxon>Embryophyta</taxon>
        <taxon>Tracheophyta</taxon>
        <taxon>Spermatophyta</taxon>
        <taxon>Magnoliopsida</taxon>
        <taxon>Ranunculales</taxon>
        <taxon>Papaveraceae</taxon>
        <taxon>Papaveroideae</taxon>
        <taxon>Papaver</taxon>
    </lineage>
</organism>
<dbReference type="Gramene" id="RZC54937">
    <property type="protein sequence ID" value="RZC54937"/>
    <property type="gene ID" value="C5167_013803"/>
</dbReference>
<keyword evidence="4" id="KW-0378">Hydrolase</keyword>
<dbReference type="InterPro" id="IPR012337">
    <property type="entry name" value="RNaseH-like_sf"/>
</dbReference>
<evidence type="ECO:0000256" key="5">
    <source>
        <dbReference type="ARBA" id="ARBA00022839"/>
    </source>
</evidence>
<protein>
    <recommendedName>
        <fullName evidence="8">Exonuclease domain-containing protein</fullName>
    </recommendedName>
</protein>
<evidence type="ECO:0000256" key="3">
    <source>
        <dbReference type="ARBA" id="ARBA00022722"/>
    </source>
</evidence>
<gene>
    <name evidence="9" type="ORF">C5167_013803</name>
</gene>
<keyword evidence="3" id="KW-0540">Nuclease</keyword>
<dbReference type="GO" id="GO:0004527">
    <property type="term" value="F:exonuclease activity"/>
    <property type="evidence" value="ECO:0007669"/>
    <property type="project" value="UniProtKB-KW"/>
</dbReference>
<dbReference type="SMART" id="SM00479">
    <property type="entry name" value="EXOIII"/>
    <property type="match status" value="1"/>
</dbReference>
<accession>A0A4Y7J2B5</accession>
<dbReference type="Proteomes" id="UP000316621">
    <property type="component" value="Chromosome 3"/>
</dbReference>